<dbReference type="GO" id="GO:0032259">
    <property type="term" value="P:methylation"/>
    <property type="evidence" value="ECO:0007669"/>
    <property type="project" value="UniProtKB-KW"/>
</dbReference>
<feature type="compositionally biased region" description="Basic and acidic residues" evidence="5">
    <location>
        <begin position="1"/>
        <end position="26"/>
    </location>
</feature>
<proteinExistence type="inferred from homology"/>
<dbReference type="GO" id="GO:0015948">
    <property type="term" value="P:methanogenesis"/>
    <property type="evidence" value="ECO:0007669"/>
    <property type="project" value="UniProtKB-UniRule"/>
</dbReference>
<evidence type="ECO:0000313" key="7">
    <source>
        <dbReference type="Proteomes" id="UP000215931"/>
    </source>
</evidence>
<dbReference type="PIRSF" id="PIRSF037567">
    <property type="entry name" value="MTTB_MeTrfase"/>
    <property type="match status" value="1"/>
</dbReference>
<sequence length="529" mass="57178">MSVAVEKPDTPSDQRSRRSGGREARRAMRAAPLADDIKPVRAGLEGGSYGPLSENDRERIHEAVLTLLETVGFANAIPSCIEALTKAGATLGEDGRIRFPRALVLDTIKKAARHFTLHGQDPKHDMLIQGKRVHYGTAGAAVHLVDVEKREYRESLLQDIYDAARIVEGLDNIHFFQRPMVPRDIPDPLDMDFNTLYACVMGTSKHVGTSFTVRENVKPALDMLYAIAGGEENFRARPFVSNSNCFVVPPMKFAEDACGVLEACVEGGIPILLLSAGQAGATAPAAIAGAVVQAVAEVLAGLVYVNAIKPGHPAIFGTWPFVSDLRTGAMSGGSAEQAVLTAACAQMAQFYDLPGGSAAGMTDSKLPDIQSGYEKGITDVMAGLAGLNLVYESAGMHASLLGFCLESLIIDNDMLGHCLRCVRGIEVTDESLSIDTIADVCLKGPGHYLGNEQTLRLMQTEYFYPAVGDRFSPKEWNEKGRPDILQRAIIEKKRILAERFPRHVPKLVDDKLRARFGNLIHLPRSGMGG</sequence>
<dbReference type="AlphaFoldDB" id="A0A271K9P7"/>
<evidence type="ECO:0000256" key="4">
    <source>
        <dbReference type="PIRNR" id="PIRNR037567"/>
    </source>
</evidence>
<comment type="similarity">
    <text evidence="1 4">Belongs to the trimethylamine methyltransferase family.</text>
</comment>
<reference evidence="6 7" key="1">
    <citation type="submission" date="2017-08" db="EMBL/GenBank/DDBJ databases">
        <title>Mesorhizobium wenxinae sp. nov., a novel rhizobial species isolated from root nodules of chickpea (Cicer arietinum L.).</title>
        <authorList>
            <person name="Zhang J."/>
        </authorList>
    </citation>
    <scope>NUCLEOTIDE SEQUENCE [LARGE SCALE GENOMIC DNA]</scope>
    <source>
        <strain evidence="7">WYCCWR 10019</strain>
    </source>
</reference>
<dbReference type="RefSeq" id="WP_095521076.1">
    <property type="nucleotide sequence ID" value="NZ_NPKH01000034.1"/>
</dbReference>
<dbReference type="InterPro" id="IPR038601">
    <property type="entry name" value="MttB-like_sf"/>
</dbReference>
<evidence type="ECO:0000256" key="2">
    <source>
        <dbReference type="ARBA" id="ARBA00022603"/>
    </source>
</evidence>
<keyword evidence="2 6" id="KW-0489">Methyltransferase</keyword>
<name>A0A271K9P7_9HYPH</name>
<keyword evidence="3 4" id="KW-0808">Transferase</keyword>
<accession>A0A271K9P7</accession>
<evidence type="ECO:0000256" key="3">
    <source>
        <dbReference type="ARBA" id="ARBA00022679"/>
    </source>
</evidence>
<evidence type="ECO:0000313" key="6">
    <source>
        <dbReference type="EMBL" id="PAP92498.1"/>
    </source>
</evidence>
<dbReference type="EC" id="2.1.1.-" evidence="4"/>
<organism evidence="6 7">
    <name type="scientific">Mesorhizobium wenxiniae</name>
    <dbReference type="NCBI Taxonomy" id="2014805"/>
    <lineage>
        <taxon>Bacteria</taxon>
        <taxon>Pseudomonadati</taxon>
        <taxon>Pseudomonadota</taxon>
        <taxon>Alphaproteobacteria</taxon>
        <taxon>Hyphomicrobiales</taxon>
        <taxon>Phyllobacteriaceae</taxon>
        <taxon>Mesorhizobium</taxon>
    </lineage>
</organism>
<feature type="region of interest" description="Disordered" evidence="5">
    <location>
        <begin position="1"/>
        <end position="32"/>
    </location>
</feature>
<gene>
    <name evidence="6" type="ORF">CIT31_26730</name>
</gene>
<evidence type="ECO:0000256" key="5">
    <source>
        <dbReference type="SAM" id="MobiDB-lite"/>
    </source>
</evidence>
<protein>
    <recommendedName>
        <fullName evidence="4">Methyltransferase</fullName>
        <ecNumber evidence="4">2.1.1.-</ecNumber>
    </recommendedName>
</protein>
<dbReference type="InterPro" id="IPR010426">
    <property type="entry name" value="MTTB_MeTrfase"/>
</dbReference>
<dbReference type="EMBL" id="NPKH01000034">
    <property type="protein sequence ID" value="PAP92498.1"/>
    <property type="molecule type" value="Genomic_DNA"/>
</dbReference>
<evidence type="ECO:0000256" key="1">
    <source>
        <dbReference type="ARBA" id="ARBA00007137"/>
    </source>
</evidence>
<dbReference type="Gene3D" id="3.20.20.480">
    <property type="entry name" value="Trimethylamine methyltransferase-like"/>
    <property type="match status" value="1"/>
</dbReference>
<comment type="caution">
    <text evidence="6">The sequence shown here is derived from an EMBL/GenBank/DDBJ whole genome shotgun (WGS) entry which is preliminary data.</text>
</comment>
<dbReference type="Proteomes" id="UP000215931">
    <property type="component" value="Unassembled WGS sequence"/>
</dbReference>
<dbReference type="Pfam" id="PF06253">
    <property type="entry name" value="MTTB"/>
    <property type="match status" value="1"/>
</dbReference>
<dbReference type="OrthoDB" id="5713681at2"/>
<dbReference type="GO" id="GO:0008168">
    <property type="term" value="F:methyltransferase activity"/>
    <property type="evidence" value="ECO:0007669"/>
    <property type="project" value="UniProtKB-KW"/>
</dbReference>
<keyword evidence="7" id="KW-1185">Reference proteome</keyword>